<feature type="compositionally biased region" description="Acidic residues" evidence="1">
    <location>
        <begin position="48"/>
        <end position="67"/>
    </location>
</feature>
<accession>A0ABQ5PYQ8</accession>
<evidence type="ECO:0000313" key="3">
    <source>
        <dbReference type="Proteomes" id="UP001165044"/>
    </source>
</evidence>
<feature type="region of interest" description="Disordered" evidence="1">
    <location>
        <begin position="1"/>
        <end position="22"/>
    </location>
</feature>
<evidence type="ECO:0000256" key="1">
    <source>
        <dbReference type="SAM" id="MobiDB-lite"/>
    </source>
</evidence>
<organism evidence="2 3">
    <name type="scientific">Geothrix edaphica</name>
    <dbReference type="NCBI Taxonomy" id="2927976"/>
    <lineage>
        <taxon>Bacteria</taxon>
        <taxon>Pseudomonadati</taxon>
        <taxon>Acidobacteriota</taxon>
        <taxon>Holophagae</taxon>
        <taxon>Holophagales</taxon>
        <taxon>Holophagaceae</taxon>
        <taxon>Geothrix</taxon>
    </lineage>
</organism>
<reference evidence="2" key="1">
    <citation type="journal article" date="2023" name="Antonie Van Leeuwenhoek">
        <title>Mesoterricola silvestris gen. nov., sp. nov., Mesoterricola sediminis sp. nov., Geothrix oryzae sp. nov., Geothrix edaphica sp. nov., Geothrix rubra sp. nov., and Geothrix limicola sp. nov., six novel members of Acidobacteriota isolated from soils.</title>
        <authorList>
            <person name="Itoh H."/>
            <person name="Sugisawa Y."/>
            <person name="Mise K."/>
            <person name="Xu Z."/>
            <person name="Kuniyasu M."/>
            <person name="Ushijima N."/>
            <person name="Kawano K."/>
            <person name="Kobayashi E."/>
            <person name="Shiratori Y."/>
            <person name="Masuda Y."/>
            <person name="Senoo K."/>
        </authorList>
    </citation>
    <scope>NUCLEOTIDE SEQUENCE</scope>
    <source>
        <strain evidence="2">Red802</strain>
    </source>
</reference>
<feature type="region of interest" description="Disordered" evidence="1">
    <location>
        <begin position="38"/>
        <end position="67"/>
    </location>
</feature>
<name>A0ABQ5PYQ8_9BACT</name>
<keyword evidence="3" id="KW-1185">Reference proteome</keyword>
<protein>
    <submittedName>
        <fullName evidence="2">Uncharacterized protein</fullName>
    </submittedName>
</protein>
<sequence length="67" mass="7404">MGVAFPEEPAPVSADMQEQPLHEQVVGSLTEDDVTEALTGEVTPESREDMEDLFADLQEEEADRQVD</sequence>
<dbReference type="Proteomes" id="UP001165044">
    <property type="component" value="Unassembled WGS sequence"/>
</dbReference>
<evidence type="ECO:0000313" key="2">
    <source>
        <dbReference type="EMBL" id="GLH67516.1"/>
    </source>
</evidence>
<comment type="caution">
    <text evidence="2">The sequence shown here is derived from an EMBL/GenBank/DDBJ whole genome shotgun (WGS) entry which is preliminary data.</text>
</comment>
<gene>
    <name evidence="2" type="ORF">GETHED_18800</name>
</gene>
<dbReference type="RefSeq" id="WP_285608743.1">
    <property type="nucleotide sequence ID" value="NZ_BSDC01000002.1"/>
</dbReference>
<dbReference type="EMBL" id="BSDC01000002">
    <property type="protein sequence ID" value="GLH67516.1"/>
    <property type="molecule type" value="Genomic_DNA"/>
</dbReference>
<proteinExistence type="predicted"/>